<name>A0AAD4IDD3_9PLEO</name>
<dbReference type="AlphaFoldDB" id="A0AAD4IDD3"/>
<protein>
    <submittedName>
        <fullName evidence="1">Uncharacterized protein</fullName>
    </submittedName>
</protein>
<evidence type="ECO:0000313" key="1">
    <source>
        <dbReference type="EMBL" id="KAG9192687.1"/>
    </source>
</evidence>
<accession>A0AAD4IDD3</accession>
<dbReference type="Proteomes" id="UP001199106">
    <property type="component" value="Unassembled WGS sequence"/>
</dbReference>
<proteinExistence type="predicted"/>
<dbReference type="EMBL" id="JAANER010000003">
    <property type="protein sequence ID" value="KAG9192687.1"/>
    <property type="molecule type" value="Genomic_DNA"/>
</dbReference>
<evidence type="ECO:0000313" key="2">
    <source>
        <dbReference type="Proteomes" id="UP001199106"/>
    </source>
</evidence>
<comment type="caution">
    <text evidence="1">The sequence shown here is derived from an EMBL/GenBank/DDBJ whole genome shotgun (WGS) entry which is preliminary data.</text>
</comment>
<gene>
    <name evidence="1" type="ORF">G6011_11421</name>
</gene>
<sequence length="224" mass="25556">MAKGISFCAKYGKNVHEVCIEAWKRLSATGLDRESAPSCPICRAGWKNDLLLKHLDMEAELNAEAVQVYLDWLYTSTLNTSSMIPRKPGNSSLVTFKLWAVANAVNDLVFKARVVAIYFKEIRTASGRDSIKWDFVERKCDDDIRDFIIDRVLTIIEPGWFKNRSKLWPDVFVSELAYGAMVRWGDSKEEDTRMFKEIWMEKLGVEEDILGDEEFSVPLSGSKG</sequence>
<reference evidence="1" key="1">
    <citation type="submission" date="2021-07" db="EMBL/GenBank/DDBJ databases">
        <title>Genome Resource of American Ginseng Black Spot Pathogen Alternaria panax.</title>
        <authorList>
            <person name="Qiu C."/>
            <person name="Wang W."/>
            <person name="Liu Z."/>
        </authorList>
    </citation>
    <scope>NUCLEOTIDE SEQUENCE</scope>
    <source>
        <strain evidence="1">BNCC115425</strain>
    </source>
</reference>
<keyword evidence="2" id="KW-1185">Reference proteome</keyword>
<organism evidence="1 2">
    <name type="scientific">Alternaria panax</name>
    <dbReference type="NCBI Taxonomy" id="48097"/>
    <lineage>
        <taxon>Eukaryota</taxon>
        <taxon>Fungi</taxon>
        <taxon>Dikarya</taxon>
        <taxon>Ascomycota</taxon>
        <taxon>Pezizomycotina</taxon>
        <taxon>Dothideomycetes</taxon>
        <taxon>Pleosporomycetidae</taxon>
        <taxon>Pleosporales</taxon>
        <taxon>Pleosporineae</taxon>
        <taxon>Pleosporaceae</taxon>
        <taxon>Alternaria</taxon>
        <taxon>Alternaria sect. Panax</taxon>
    </lineage>
</organism>